<reference evidence="3" key="2">
    <citation type="journal article" date="2013" name="Stand. Genomic Sci.">
        <title>Complete genome sequence of Desulfocapsa sulfexigens, a marine deltaproteobacterium specialized in disproportionating inorganic sulfur compounds.</title>
        <authorList>
            <person name="Finster K.W."/>
            <person name="Kjeldsen K.U."/>
            <person name="Kube M."/>
            <person name="Reinhardt R."/>
            <person name="Mussmann M."/>
            <person name="Amann R."/>
            <person name="Schreiber L."/>
        </authorList>
    </citation>
    <scope>NUCLEOTIDE SEQUENCE [LARGE SCALE GENOMIC DNA]</scope>
    <source>
        <strain evidence="3">DSM 10523 / SB164P1</strain>
    </source>
</reference>
<dbReference type="PATRIC" id="fig|879567.3.peg.2863"/>
<accession>M1WMR3</accession>
<dbReference type="Proteomes" id="UP000011724">
    <property type="component" value="Chromosome"/>
</dbReference>
<name>M1WMR3_PSEP2</name>
<sequence>MDEALRLNKPLATDYYLKEDLRQLWSQPDKETAEKIINDWIVGAEASEIRPLRGMAKALAAYHFDILAYYDTPISSGPIEERQAYGYRDTECFKLRIMKIHKAKYALAG</sequence>
<gene>
    <name evidence="2" type="ordered locus">BN4_12672</name>
</gene>
<proteinExistence type="predicted"/>
<dbReference type="InterPro" id="IPR002560">
    <property type="entry name" value="Transposase_DDE"/>
</dbReference>
<reference evidence="2 3" key="1">
    <citation type="journal article" date="2013" name="PLoS ONE">
        <title>The first genomic and proteomic characterization of a deep-sea sulfate reducer: insights into the piezophilic lifestyle of Desulfovibrio piezophilus.</title>
        <authorList>
            <person name="Pradel N."/>
            <person name="Ji B."/>
            <person name="Gimenez G."/>
            <person name="Talla E."/>
            <person name="Lenoble P."/>
            <person name="Garel M."/>
            <person name="Tamburini C."/>
            <person name="Fourquet P."/>
            <person name="Lebrun R."/>
            <person name="Bertin P."/>
            <person name="Denis Y."/>
            <person name="Pophillat M."/>
            <person name="Barbe V."/>
            <person name="Ollivier B."/>
            <person name="Dolla A."/>
        </authorList>
    </citation>
    <scope>NUCLEOTIDE SEQUENCE [LARGE SCALE GENOMIC DNA]</scope>
    <source>
        <strain evidence="3">DSM 10523 / SB164P1</strain>
    </source>
</reference>
<dbReference type="Pfam" id="PF01610">
    <property type="entry name" value="DDE_Tnp_ISL3"/>
    <property type="match status" value="1"/>
</dbReference>
<evidence type="ECO:0000259" key="1">
    <source>
        <dbReference type="Pfam" id="PF01610"/>
    </source>
</evidence>
<protein>
    <submittedName>
        <fullName evidence="2">Transposase</fullName>
    </submittedName>
</protein>
<evidence type="ECO:0000313" key="2">
    <source>
        <dbReference type="EMBL" id="CCH49905.1"/>
    </source>
</evidence>
<organism evidence="2 3">
    <name type="scientific">Pseudodesulfovibrio piezophilus (strain DSM 21447 / JCM 15486 / C1TLV30)</name>
    <name type="common">Desulfovibrio piezophilus</name>
    <dbReference type="NCBI Taxonomy" id="1322246"/>
    <lineage>
        <taxon>Bacteria</taxon>
        <taxon>Pseudomonadati</taxon>
        <taxon>Thermodesulfobacteriota</taxon>
        <taxon>Desulfovibrionia</taxon>
        <taxon>Desulfovibrionales</taxon>
        <taxon>Desulfovibrionaceae</taxon>
    </lineage>
</organism>
<feature type="domain" description="Transposase IS204/IS1001/IS1096/IS1165 DDE" evidence="1">
    <location>
        <begin position="2"/>
        <end position="97"/>
    </location>
</feature>
<dbReference type="HOGENOM" id="CLU_2179603_0_0_7"/>
<keyword evidence="3" id="KW-1185">Reference proteome</keyword>
<dbReference type="EMBL" id="FO203427">
    <property type="protein sequence ID" value="CCH49905.1"/>
    <property type="molecule type" value="Genomic_DNA"/>
</dbReference>
<dbReference type="KEGG" id="dpi:BN4_12672"/>
<evidence type="ECO:0000313" key="3">
    <source>
        <dbReference type="Proteomes" id="UP000011724"/>
    </source>
</evidence>
<dbReference type="AlphaFoldDB" id="M1WMR3"/>
<dbReference type="eggNOG" id="COG3464">
    <property type="taxonomic scope" value="Bacteria"/>
</dbReference>